<reference evidence="2" key="1">
    <citation type="journal article" date="2020" name="bioRxiv">
        <title>Chromosome-level reference genome of the European wasp spider Argiope bruennichi: a resource for studies on range expansion and evolutionary adaptation.</title>
        <authorList>
            <person name="Sheffer M.M."/>
            <person name="Hoppe A."/>
            <person name="Krehenwinkel H."/>
            <person name="Uhl G."/>
            <person name="Kuss A.W."/>
            <person name="Jensen L."/>
            <person name="Jensen C."/>
            <person name="Gillespie R.G."/>
            <person name="Hoff K.J."/>
            <person name="Prost S."/>
        </authorList>
    </citation>
    <scope>NUCLEOTIDE SEQUENCE</scope>
</reference>
<dbReference type="AlphaFoldDB" id="A0A8T0FCC5"/>
<keyword evidence="3" id="KW-1185">Reference proteome</keyword>
<dbReference type="Proteomes" id="UP000807504">
    <property type="component" value="Unassembled WGS sequence"/>
</dbReference>
<gene>
    <name evidence="2" type="ORF">HNY73_009528</name>
</gene>
<dbReference type="EMBL" id="JABXBU010000015">
    <property type="protein sequence ID" value="KAF8787985.1"/>
    <property type="molecule type" value="Genomic_DNA"/>
</dbReference>
<feature type="transmembrane region" description="Helical" evidence="1">
    <location>
        <begin position="98"/>
        <end position="116"/>
    </location>
</feature>
<reference evidence="2" key="2">
    <citation type="submission" date="2020-06" db="EMBL/GenBank/DDBJ databases">
        <authorList>
            <person name="Sheffer M."/>
        </authorList>
    </citation>
    <scope>NUCLEOTIDE SEQUENCE</scope>
</reference>
<sequence length="399" mass="46170">MEFDIMTKIILNPTRLNRSSVFQNRQSTSRNKRIDGIQQCASVLPTFLQKFLCLTGLVSESDKNSLYRKTTIIFNVLLIYTALSIWISSLMYYSFDRLQIALTDLVDYLLILVLYCTMRRKRRLLSTTLKKVSRISARPSSKKGNFLICLLCCFPVAYSASMTFTTSDRRFGARFETYGYETQNAVVQILIISIKSFLYFFVHPTFSNLLSFLYCVLCNRCCSVIQNLTNYVLQISPKDFETSKQIYILRLKTRIDDALENIENTFSVPAFFIIVVNFLSCGTVIGWFIFVDLNYYQFDVVSESAFYGLSSFSCLTAVLWTTSGLPVQLQKFKEAYNKKEHLRMIEFNILEEPQVRRELFEKPEFVLSGCDMIFFRRSTVLAVFGTLLTYTVLIVNAKD</sequence>
<keyword evidence="1" id="KW-1133">Transmembrane helix</keyword>
<feature type="transmembrane region" description="Helical" evidence="1">
    <location>
        <begin position="305"/>
        <end position="329"/>
    </location>
</feature>
<evidence type="ECO:0000313" key="2">
    <source>
        <dbReference type="EMBL" id="KAF8787985.1"/>
    </source>
</evidence>
<proteinExistence type="predicted"/>
<name>A0A8T0FCC5_ARGBR</name>
<keyword evidence="1" id="KW-0812">Transmembrane</keyword>
<feature type="transmembrane region" description="Helical" evidence="1">
    <location>
        <begin position="379"/>
        <end position="397"/>
    </location>
</feature>
<keyword evidence="1" id="KW-0472">Membrane</keyword>
<evidence type="ECO:0000256" key="1">
    <source>
        <dbReference type="SAM" id="Phobius"/>
    </source>
</evidence>
<feature type="transmembrane region" description="Helical" evidence="1">
    <location>
        <begin position="270"/>
        <end position="290"/>
    </location>
</feature>
<organism evidence="2 3">
    <name type="scientific">Argiope bruennichi</name>
    <name type="common">Wasp spider</name>
    <name type="synonym">Aranea bruennichi</name>
    <dbReference type="NCBI Taxonomy" id="94029"/>
    <lineage>
        <taxon>Eukaryota</taxon>
        <taxon>Metazoa</taxon>
        <taxon>Ecdysozoa</taxon>
        <taxon>Arthropoda</taxon>
        <taxon>Chelicerata</taxon>
        <taxon>Arachnida</taxon>
        <taxon>Araneae</taxon>
        <taxon>Araneomorphae</taxon>
        <taxon>Entelegynae</taxon>
        <taxon>Araneoidea</taxon>
        <taxon>Araneidae</taxon>
        <taxon>Argiope</taxon>
    </lineage>
</organism>
<feature type="transmembrane region" description="Helical" evidence="1">
    <location>
        <begin position="144"/>
        <end position="165"/>
    </location>
</feature>
<feature type="transmembrane region" description="Helical" evidence="1">
    <location>
        <begin position="72"/>
        <end position="92"/>
    </location>
</feature>
<comment type="caution">
    <text evidence="2">The sequence shown here is derived from an EMBL/GenBank/DDBJ whole genome shotgun (WGS) entry which is preliminary data.</text>
</comment>
<accession>A0A8T0FCC5</accession>
<evidence type="ECO:0000313" key="3">
    <source>
        <dbReference type="Proteomes" id="UP000807504"/>
    </source>
</evidence>
<protein>
    <submittedName>
        <fullName evidence="2">Uncharacterized protein</fullName>
    </submittedName>
</protein>